<dbReference type="STRING" id="137246.A0A401TLA9"/>
<keyword evidence="1" id="KW-0175">Coiled coil</keyword>
<dbReference type="AlphaFoldDB" id="A0A401TLA9"/>
<comment type="caution">
    <text evidence="6">The sequence shown here is derived from an EMBL/GenBank/DDBJ whole genome shotgun (WGS) entry which is preliminary data.</text>
</comment>
<dbReference type="Proteomes" id="UP000287033">
    <property type="component" value="Unassembled WGS sequence"/>
</dbReference>
<name>A0A401TLA9_CHIPU</name>
<reference evidence="6 7" key="1">
    <citation type="journal article" date="2018" name="Nat. Ecol. Evol.">
        <title>Shark genomes provide insights into elasmobranch evolution and the origin of vertebrates.</title>
        <authorList>
            <person name="Hara Y"/>
            <person name="Yamaguchi K"/>
            <person name="Onimaru K"/>
            <person name="Kadota M"/>
            <person name="Koyanagi M"/>
            <person name="Keeley SD"/>
            <person name="Tatsumi K"/>
            <person name="Tanaka K"/>
            <person name="Motone F"/>
            <person name="Kageyama Y"/>
            <person name="Nozu R"/>
            <person name="Adachi N"/>
            <person name="Nishimura O"/>
            <person name="Nakagawa R"/>
            <person name="Tanegashima C"/>
            <person name="Kiyatake I"/>
            <person name="Matsumoto R"/>
            <person name="Murakumo K"/>
            <person name="Nishida K"/>
            <person name="Terakita A"/>
            <person name="Kuratani S"/>
            <person name="Sato K"/>
            <person name="Hyodo S Kuraku.S."/>
        </authorList>
    </citation>
    <scope>NUCLEOTIDE SEQUENCE [LARGE SCALE GENOMIC DNA]</scope>
</reference>
<dbReference type="PANTHER" id="PTHR32123:SF11">
    <property type="entry name" value="BICD FAMILY-LIKE CARGO ADAPTER 2-RELATED"/>
    <property type="match status" value="1"/>
</dbReference>
<dbReference type="GO" id="GO:0055107">
    <property type="term" value="P:Golgi to secretory granule transport"/>
    <property type="evidence" value="ECO:0007669"/>
    <property type="project" value="TreeGrafter"/>
</dbReference>
<protein>
    <recommendedName>
        <fullName evidence="2">BICD family-like cargo adapter 2</fullName>
    </recommendedName>
    <alternativeName>
        <fullName evidence="3">Bicaudal D-related protein 2</fullName>
    </alternativeName>
    <alternativeName>
        <fullName evidence="4">Coiled-coil domain-containing protein 64B</fullName>
    </alternativeName>
</protein>
<evidence type="ECO:0000313" key="7">
    <source>
        <dbReference type="Proteomes" id="UP000287033"/>
    </source>
</evidence>
<gene>
    <name evidence="6" type="ORF">chiPu_0027499</name>
</gene>
<keyword evidence="7" id="KW-1185">Reference proteome</keyword>
<feature type="region of interest" description="Disordered" evidence="5">
    <location>
        <begin position="83"/>
        <end position="118"/>
    </location>
</feature>
<evidence type="ECO:0000256" key="2">
    <source>
        <dbReference type="ARBA" id="ARBA00040983"/>
    </source>
</evidence>
<evidence type="ECO:0000256" key="3">
    <source>
        <dbReference type="ARBA" id="ARBA00041790"/>
    </source>
</evidence>
<feature type="region of interest" description="Disordered" evidence="5">
    <location>
        <begin position="1"/>
        <end position="63"/>
    </location>
</feature>
<dbReference type="GO" id="GO:0047496">
    <property type="term" value="P:vesicle transport along microtubule"/>
    <property type="evidence" value="ECO:0007669"/>
    <property type="project" value="TreeGrafter"/>
</dbReference>
<evidence type="ECO:0000256" key="5">
    <source>
        <dbReference type="SAM" id="MobiDB-lite"/>
    </source>
</evidence>
<proteinExistence type="predicted"/>
<dbReference type="InterPro" id="IPR051149">
    <property type="entry name" value="Spindly/BICDR_Dynein_Adapter"/>
</dbReference>
<accession>A0A401TLA9</accession>
<organism evidence="6 7">
    <name type="scientific">Chiloscyllium punctatum</name>
    <name type="common">Brownbanded bambooshark</name>
    <name type="synonym">Hemiscyllium punctatum</name>
    <dbReference type="NCBI Taxonomy" id="137246"/>
    <lineage>
        <taxon>Eukaryota</taxon>
        <taxon>Metazoa</taxon>
        <taxon>Chordata</taxon>
        <taxon>Craniata</taxon>
        <taxon>Vertebrata</taxon>
        <taxon>Chondrichthyes</taxon>
        <taxon>Elasmobranchii</taxon>
        <taxon>Galeomorphii</taxon>
        <taxon>Galeoidea</taxon>
        <taxon>Orectolobiformes</taxon>
        <taxon>Hemiscylliidae</taxon>
        <taxon>Chiloscyllium</taxon>
    </lineage>
</organism>
<evidence type="ECO:0000256" key="4">
    <source>
        <dbReference type="ARBA" id="ARBA00043196"/>
    </source>
</evidence>
<evidence type="ECO:0000256" key="1">
    <source>
        <dbReference type="ARBA" id="ARBA00023054"/>
    </source>
</evidence>
<evidence type="ECO:0000313" key="6">
    <source>
        <dbReference type="EMBL" id="GCC43403.1"/>
    </source>
</evidence>
<dbReference type="PANTHER" id="PTHR32123">
    <property type="entry name" value="BICD FAMILY-LIKE CARGO ADAPTER"/>
    <property type="match status" value="1"/>
</dbReference>
<feature type="compositionally biased region" description="Basic and acidic residues" evidence="5">
    <location>
        <begin position="83"/>
        <end position="93"/>
    </location>
</feature>
<feature type="compositionally biased region" description="Gly residues" evidence="5">
    <location>
        <begin position="109"/>
        <end position="118"/>
    </location>
</feature>
<dbReference type="EMBL" id="BEZZ01105469">
    <property type="protein sequence ID" value="GCC43403.1"/>
    <property type="molecule type" value="Genomic_DNA"/>
</dbReference>
<sequence>MHRPGAGRTAGSRAPSLEETFYPFVLRRQDSYTAVGPEGDQPPSPGDRSPALRPQLAQDTWERERELQLAAELGKALLERNEELGRERERETQEWAQRLEVGHPRGEGDGTCVGMGLD</sequence>